<name>A0ACB8RDP1_9AGAM</name>
<dbReference type="EMBL" id="MU276092">
    <property type="protein sequence ID" value="KAI0041954.1"/>
    <property type="molecule type" value="Genomic_DNA"/>
</dbReference>
<reference evidence="1" key="2">
    <citation type="journal article" date="2022" name="New Phytol.">
        <title>Evolutionary transition to the ectomycorrhizal habit in the genomes of a hyperdiverse lineage of mushroom-forming fungi.</title>
        <authorList>
            <person name="Looney B."/>
            <person name="Miyauchi S."/>
            <person name="Morin E."/>
            <person name="Drula E."/>
            <person name="Courty P.E."/>
            <person name="Kohler A."/>
            <person name="Kuo A."/>
            <person name="LaButti K."/>
            <person name="Pangilinan J."/>
            <person name="Lipzen A."/>
            <person name="Riley R."/>
            <person name="Andreopoulos W."/>
            <person name="He G."/>
            <person name="Johnson J."/>
            <person name="Nolan M."/>
            <person name="Tritt A."/>
            <person name="Barry K.W."/>
            <person name="Grigoriev I.V."/>
            <person name="Nagy L.G."/>
            <person name="Hibbett D."/>
            <person name="Henrissat B."/>
            <person name="Matheny P.B."/>
            <person name="Labbe J."/>
            <person name="Martin F.M."/>
        </authorList>
    </citation>
    <scope>NUCLEOTIDE SEQUENCE</scope>
    <source>
        <strain evidence="1">FP105234-sp</strain>
    </source>
</reference>
<dbReference type="Proteomes" id="UP000814033">
    <property type="component" value="Unassembled WGS sequence"/>
</dbReference>
<accession>A0ACB8RDP1</accession>
<evidence type="ECO:0000313" key="2">
    <source>
        <dbReference type="Proteomes" id="UP000814033"/>
    </source>
</evidence>
<proteinExistence type="predicted"/>
<gene>
    <name evidence="1" type="ORF">FA95DRAFT_631689</name>
</gene>
<evidence type="ECO:0000313" key="1">
    <source>
        <dbReference type="EMBL" id="KAI0041954.1"/>
    </source>
</evidence>
<organism evidence="1 2">
    <name type="scientific">Auriscalpium vulgare</name>
    <dbReference type="NCBI Taxonomy" id="40419"/>
    <lineage>
        <taxon>Eukaryota</taxon>
        <taxon>Fungi</taxon>
        <taxon>Dikarya</taxon>
        <taxon>Basidiomycota</taxon>
        <taxon>Agaricomycotina</taxon>
        <taxon>Agaricomycetes</taxon>
        <taxon>Russulales</taxon>
        <taxon>Auriscalpiaceae</taxon>
        <taxon>Auriscalpium</taxon>
    </lineage>
</organism>
<protein>
    <submittedName>
        <fullName evidence="1">Uncharacterized protein</fullName>
    </submittedName>
</protein>
<keyword evidence="2" id="KW-1185">Reference proteome</keyword>
<sequence>MEMRASPTTRLGPGALPSHFSLHTFTVCQATPRPSPLCAPIEVRLAVEQPCKASFAVSVRPPSAPSRKPSPRPCAPFSHLRLQKTSSAKGTTCALLFPQSAYAHAVRRAVACAEQTGTDLFGVLLMQLCPRGDALTLAPLNAGSVPMARVVCATAVARVSASDLRDRCIINGPAWPVRRYFADGGTAPDQTPRRVHGPRILSYDNISLGQPR</sequence>
<comment type="caution">
    <text evidence="1">The sequence shown here is derived from an EMBL/GenBank/DDBJ whole genome shotgun (WGS) entry which is preliminary data.</text>
</comment>
<reference evidence="1" key="1">
    <citation type="submission" date="2021-02" db="EMBL/GenBank/DDBJ databases">
        <authorList>
            <consortium name="DOE Joint Genome Institute"/>
            <person name="Ahrendt S."/>
            <person name="Looney B.P."/>
            <person name="Miyauchi S."/>
            <person name="Morin E."/>
            <person name="Drula E."/>
            <person name="Courty P.E."/>
            <person name="Chicoki N."/>
            <person name="Fauchery L."/>
            <person name="Kohler A."/>
            <person name="Kuo A."/>
            <person name="Labutti K."/>
            <person name="Pangilinan J."/>
            <person name="Lipzen A."/>
            <person name="Riley R."/>
            <person name="Andreopoulos W."/>
            <person name="He G."/>
            <person name="Johnson J."/>
            <person name="Barry K.W."/>
            <person name="Grigoriev I.V."/>
            <person name="Nagy L."/>
            <person name="Hibbett D."/>
            <person name="Henrissat B."/>
            <person name="Matheny P.B."/>
            <person name="Labbe J."/>
            <person name="Martin F."/>
        </authorList>
    </citation>
    <scope>NUCLEOTIDE SEQUENCE</scope>
    <source>
        <strain evidence="1">FP105234-sp</strain>
    </source>
</reference>